<dbReference type="InterPro" id="IPR029044">
    <property type="entry name" value="Nucleotide-diphossugar_trans"/>
</dbReference>
<dbReference type="Proteomes" id="UP000467700">
    <property type="component" value="Unassembled WGS sequence"/>
</dbReference>
<dbReference type="InterPro" id="IPR002685">
    <property type="entry name" value="Glyco_trans_15"/>
</dbReference>
<comment type="similarity">
    <text evidence="1">Belongs to the glycosyltransferase 15 family.</text>
</comment>
<dbReference type="AlphaFoldDB" id="A0A8S0X2X0"/>
<protein>
    <recommendedName>
        <fullName evidence="5">Glycosyltransferase family 15 protein</fullName>
    </recommendedName>
</protein>
<gene>
    <name evidence="3" type="ORF">AAE3_LOCUS7726</name>
</gene>
<dbReference type="OrthoDB" id="439943at2759"/>
<dbReference type="GO" id="GO:0006487">
    <property type="term" value="P:protein N-linked glycosylation"/>
    <property type="evidence" value="ECO:0007669"/>
    <property type="project" value="TreeGrafter"/>
</dbReference>
<dbReference type="EMBL" id="CACVBS010000049">
    <property type="protein sequence ID" value="CAA7265492.1"/>
    <property type="molecule type" value="Genomic_DNA"/>
</dbReference>
<reference evidence="3 4" key="1">
    <citation type="submission" date="2020-01" db="EMBL/GenBank/DDBJ databases">
        <authorList>
            <person name="Gupta K D."/>
        </authorList>
    </citation>
    <scope>NUCLEOTIDE SEQUENCE [LARGE SCALE GENOMIC DNA]</scope>
</reference>
<organism evidence="3 4">
    <name type="scientific">Cyclocybe aegerita</name>
    <name type="common">Black poplar mushroom</name>
    <name type="synonym">Agrocybe aegerita</name>
    <dbReference type="NCBI Taxonomy" id="1973307"/>
    <lineage>
        <taxon>Eukaryota</taxon>
        <taxon>Fungi</taxon>
        <taxon>Dikarya</taxon>
        <taxon>Basidiomycota</taxon>
        <taxon>Agaricomycotina</taxon>
        <taxon>Agaricomycetes</taxon>
        <taxon>Agaricomycetidae</taxon>
        <taxon>Agaricales</taxon>
        <taxon>Agaricineae</taxon>
        <taxon>Bolbitiaceae</taxon>
        <taxon>Cyclocybe</taxon>
    </lineage>
</organism>
<evidence type="ECO:0000313" key="3">
    <source>
        <dbReference type="EMBL" id="CAA7265492.1"/>
    </source>
</evidence>
<dbReference type="GO" id="GO:0005794">
    <property type="term" value="C:Golgi apparatus"/>
    <property type="evidence" value="ECO:0007669"/>
    <property type="project" value="TreeGrafter"/>
</dbReference>
<accession>A0A8S0X2X0</accession>
<dbReference type="GO" id="GO:0016020">
    <property type="term" value="C:membrane"/>
    <property type="evidence" value="ECO:0007669"/>
    <property type="project" value="InterPro"/>
</dbReference>
<dbReference type="Pfam" id="PF01793">
    <property type="entry name" value="Glyco_transf_15"/>
    <property type="match status" value="3"/>
</dbReference>
<dbReference type="GO" id="GO:0000032">
    <property type="term" value="P:cell wall mannoprotein biosynthetic process"/>
    <property type="evidence" value="ECO:0007669"/>
    <property type="project" value="TreeGrafter"/>
</dbReference>
<evidence type="ECO:0000256" key="2">
    <source>
        <dbReference type="ARBA" id="ARBA00022679"/>
    </source>
</evidence>
<sequence length="371" mass="42889">MSANKSMVLYVTKSPSVSQSSRNALNVRRLTPVTSKVGTQHLLADPPLPAGLRNATFFLVATEKELATAQMTIREIEDRFNRRYHYPYVILGQVEFTADFKKRISNLTPSKVEFGVIPKEHWFQPTFIDEAKAKAARVEMERRHIPFGGSVPFRNLNRYQTGLFFEHSLMQQYKCPGARFTCDVNFDPFTFMEENNKTFAFSLTFPEYDAATIPTLWETAQGTPILELNSLNEVWKNFAIANMDFWRSAAFTAFFQHMDRSGGFHYDVPPLFPIDHVVRVNWPSLSVVLQRWTNGPVLTIALALLAPRDQIHFFDEIGYHFQPFERCPLKEENWVKGRCSCDPKHSNDYKYFSCKKNWDALHDQDSDITTE</sequence>
<dbReference type="SUPFAM" id="SSF53448">
    <property type="entry name" value="Nucleotide-diphospho-sugar transferases"/>
    <property type="match status" value="1"/>
</dbReference>
<dbReference type="PANTHER" id="PTHR31121:SF6">
    <property type="entry name" value="ALPHA-1,2 MANNOSYLTRANSFERASE KTR1"/>
    <property type="match status" value="1"/>
</dbReference>
<dbReference type="PANTHER" id="PTHR31121">
    <property type="entry name" value="ALPHA-1,2 MANNOSYLTRANSFERASE KTR1"/>
    <property type="match status" value="1"/>
</dbReference>
<proteinExistence type="inferred from homology"/>
<keyword evidence="2" id="KW-0808">Transferase</keyword>
<dbReference type="Gene3D" id="3.90.550.10">
    <property type="entry name" value="Spore Coat Polysaccharide Biosynthesis Protein SpsA, Chain A"/>
    <property type="match status" value="2"/>
</dbReference>
<dbReference type="GO" id="GO:0000026">
    <property type="term" value="F:alpha-1,2-mannosyltransferase activity"/>
    <property type="evidence" value="ECO:0007669"/>
    <property type="project" value="TreeGrafter"/>
</dbReference>
<keyword evidence="4" id="KW-1185">Reference proteome</keyword>
<dbReference type="PIRSF" id="PIRSF018153">
    <property type="entry name" value="Glyco_trans_15"/>
    <property type="match status" value="1"/>
</dbReference>
<evidence type="ECO:0000256" key="1">
    <source>
        <dbReference type="ARBA" id="ARBA00007677"/>
    </source>
</evidence>
<evidence type="ECO:0000313" key="4">
    <source>
        <dbReference type="Proteomes" id="UP000467700"/>
    </source>
</evidence>
<evidence type="ECO:0008006" key="5">
    <source>
        <dbReference type="Google" id="ProtNLM"/>
    </source>
</evidence>
<comment type="caution">
    <text evidence="3">The sequence shown here is derived from an EMBL/GenBank/DDBJ whole genome shotgun (WGS) entry which is preliminary data.</text>
</comment>
<name>A0A8S0X2X0_CYCAE</name>